<dbReference type="Pfam" id="PF00563">
    <property type="entry name" value="EAL"/>
    <property type="match status" value="1"/>
</dbReference>
<dbReference type="PANTHER" id="PTHR33121">
    <property type="entry name" value="CYCLIC DI-GMP PHOSPHODIESTERASE PDEF"/>
    <property type="match status" value="1"/>
</dbReference>
<accession>A0A6J4QL07</accession>
<organism evidence="2">
    <name type="scientific">uncultured Rubrobacteraceae bacterium</name>
    <dbReference type="NCBI Taxonomy" id="349277"/>
    <lineage>
        <taxon>Bacteria</taxon>
        <taxon>Bacillati</taxon>
        <taxon>Actinomycetota</taxon>
        <taxon>Rubrobacteria</taxon>
        <taxon>Rubrobacterales</taxon>
        <taxon>Rubrobacteraceae</taxon>
        <taxon>environmental samples</taxon>
    </lineage>
</organism>
<dbReference type="Gene3D" id="3.20.20.450">
    <property type="entry name" value="EAL domain"/>
    <property type="match status" value="1"/>
</dbReference>
<evidence type="ECO:0000259" key="1">
    <source>
        <dbReference type="PROSITE" id="PS50883"/>
    </source>
</evidence>
<dbReference type="InterPro" id="IPR001633">
    <property type="entry name" value="EAL_dom"/>
</dbReference>
<dbReference type="EMBL" id="CADCVD010000079">
    <property type="protein sequence ID" value="CAA9445112.1"/>
    <property type="molecule type" value="Genomic_DNA"/>
</dbReference>
<protein>
    <submittedName>
        <fullName evidence="2">Diguanylate cyclase/phosphodiesterase (GGDEF &amp; EAL domains) with PAS/PAC sensor(S)</fullName>
    </submittedName>
</protein>
<sequence length="191" mass="20709">MSFLHLCLLTGACAWQERYPEGKSPKIGVNLSAKQFEHPDLARDVAKILPATGLEPGSLELEITESVAMGHAPSTMDTFKELKALGGKLAIDDFGTGYSSLSYLKRFPVDNLKIDRSFINELGDDENGTVLMSGVLSLARALGLGVIAEGVETAQQLMHLRDLGCELAQGYFFWKPVPGERASELLAARLN</sequence>
<dbReference type="SMART" id="SM00052">
    <property type="entry name" value="EAL"/>
    <property type="match status" value="1"/>
</dbReference>
<gene>
    <name evidence="2" type="ORF">AVDCRST_MAG37-1742</name>
</gene>
<dbReference type="AlphaFoldDB" id="A0A6J4QL07"/>
<reference evidence="2" key="1">
    <citation type="submission" date="2020-02" db="EMBL/GenBank/DDBJ databases">
        <authorList>
            <person name="Meier V. D."/>
        </authorList>
    </citation>
    <scope>NUCLEOTIDE SEQUENCE</scope>
    <source>
        <strain evidence="2">AVDCRST_MAG37</strain>
    </source>
</reference>
<proteinExistence type="predicted"/>
<feature type="domain" description="EAL" evidence="1">
    <location>
        <begin position="1"/>
        <end position="190"/>
    </location>
</feature>
<dbReference type="SUPFAM" id="SSF141868">
    <property type="entry name" value="EAL domain-like"/>
    <property type="match status" value="1"/>
</dbReference>
<dbReference type="InterPro" id="IPR050706">
    <property type="entry name" value="Cyclic-di-GMP_PDE-like"/>
</dbReference>
<dbReference type="PANTHER" id="PTHR33121:SF70">
    <property type="entry name" value="SIGNALING PROTEIN YKOW"/>
    <property type="match status" value="1"/>
</dbReference>
<name>A0A6J4QL07_9ACTN</name>
<dbReference type="GO" id="GO:0071111">
    <property type="term" value="F:cyclic-guanylate-specific phosphodiesterase activity"/>
    <property type="evidence" value="ECO:0007669"/>
    <property type="project" value="InterPro"/>
</dbReference>
<dbReference type="CDD" id="cd01948">
    <property type="entry name" value="EAL"/>
    <property type="match status" value="1"/>
</dbReference>
<evidence type="ECO:0000313" key="2">
    <source>
        <dbReference type="EMBL" id="CAA9445112.1"/>
    </source>
</evidence>
<dbReference type="InterPro" id="IPR035919">
    <property type="entry name" value="EAL_sf"/>
</dbReference>
<dbReference type="PROSITE" id="PS50883">
    <property type="entry name" value="EAL"/>
    <property type="match status" value="1"/>
</dbReference>